<protein>
    <submittedName>
        <fullName evidence="1">Uncharacterized protein</fullName>
    </submittedName>
</protein>
<gene>
    <name evidence="1" type="ORF">COB67_11745</name>
</gene>
<comment type="caution">
    <text evidence="1">The sequence shown here is derived from an EMBL/GenBank/DDBJ whole genome shotgun (WGS) entry which is preliminary data.</text>
</comment>
<accession>A0A2A4SSU3</accession>
<proteinExistence type="predicted"/>
<reference evidence="2" key="1">
    <citation type="submission" date="2017-08" db="EMBL/GenBank/DDBJ databases">
        <title>A dynamic microbial community with high functional redundancy inhabits the cold, oxic subseafloor aquifer.</title>
        <authorList>
            <person name="Tully B.J."/>
            <person name="Wheat C.G."/>
            <person name="Glazer B.T."/>
            <person name="Huber J.A."/>
        </authorList>
    </citation>
    <scope>NUCLEOTIDE SEQUENCE [LARGE SCALE GENOMIC DNA]</scope>
</reference>
<evidence type="ECO:0000313" key="1">
    <source>
        <dbReference type="EMBL" id="PCI24282.1"/>
    </source>
</evidence>
<evidence type="ECO:0000313" key="2">
    <source>
        <dbReference type="Proteomes" id="UP000218113"/>
    </source>
</evidence>
<name>A0A2A4SSU3_9DELT</name>
<organism evidence="1 2">
    <name type="scientific">SAR324 cluster bacterium</name>
    <dbReference type="NCBI Taxonomy" id="2024889"/>
    <lineage>
        <taxon>Bacteria</taxon>
        <taxon>Deltaproteobacteria</taxon>
        <taxon>SAR324 cluster</taxon>
    </lineage>
</organism>
<dbReference type="AlphaFoldDB" id="A0A2A4SSU3"/>
<dbReference type="EMBL" id="NVSR01000125">
    <property type="protein sequence ID" value="PCI24282.1"/>
    <property type="molecule type" value="Genomic_DNA"/>
</dbReference>
<sequence length="588" mass="67853">KEKQPVHIGDVELFNPRNYQLRMQSLLRKVEKNFSLKAGHNSHELPKVGSFFGREEKANTFDLKAYLQSFDQHFAVKHSQRTQAQVAQRTALVAAKCENEFNKSVAGMQKFLEKVDKMAIGLAQTSTSPESTPNIDQDIETLRRAFVSFNRKVEHLLQPTVGEVAYIEGTMPTLQGLVKASGSKSIRNSILHSQKNILKVLDISEGLLSQQLLQTKIYLCEASPGFRIAPKQMAQHHWIPVSEGISLMQGEKKLGPLTPGRIYGGKDWHVPNPANVRDETQGFYLKARERQPDDPLELSFLLIMLPQQACPWIHDQNPNFQLMQQLYLPLMQWTLAKTLGHLFSLSQERDAYLKQWQKSNRVLQREKQVKAFESSNMGMSSAQRKEISRLLLDMVELRVAPEEMSASRLLSRRIYNHILAQMKETWPQLPVEERSNKSYTKWRYILSEIIQIMDRSTERSATPRDSPTPVFDILATTLETLLSEFSLENGQQYLNLFEEKPSIDLRGIFERQVGPVQKQILLFDKILEELERAVLQLMQESRRYWGKLEELGTQRPQMDENELERKVIMELSEKLTRVLSQNFPNLQI</sequence>
<dbReference type="Proteomes" id="UP000218113">
    <property type="component" value="Unassembled WGS sequence"/>
</dbReference>
<feature type="non-terminal residue" evidence="1">
    <location>
        <position position="1"/>
    </location>
</feature>